<feature type="transmembrane region" description="Helical" evidence="1">
    <location>
        <begin position="44"/>
        <end position="66"/>
    </location>
</feature>
<name>A0A2M8WUU6_9MICO</name>
<dbReference type="EMBL" id="PGTZ01000006">
    <property type="protein sequence ID" value="PJI94705.1"/>
    <property type="molecule type" value="Genomic_DNA"/>
</dbReference>
<feature type="transmembrane region" description="Helical" evidence="1">
    <location>
        <begin position="78"/>
        <end position="98"/>
    </location>
</feature>
<gene>
    <name evidence="2" type="ORF">CLV34_0551</name>
</gene>
<feature type="transmembrane region" description="Helical" evidence="1">
    <location>
        <begin position="226"/>
        <end position="247"/>
    </location>
</feature>
<dbReference type="AlphaFoldDB" id="A0A2M8WUU6"/>
<keyword evidence="1" id="KW-0472">Membrane</keyword>
<protein>
    <submittedName>
        <fullName evidence="2">Putative membrane-anchored protein</fullName>
    </submittedName>
</protein>
<evidence type="ECO:0000313" key="3">
    <source>
        <dbReference type="Proteomes" id="UP000231586"/>
    </source>
</evidence>
<dbReference type="InterPro" id="IPR007136">
    <property type="entry name" value="DUF347"/>
</dbReference>
<dbReference type="OrthoDB" id="9794709at2"/>
<keyword evidence="1" id="KW-1133">Transmembrane helix</keyword>
<comment type="caution">
    <text evidence="2">The sequence shown here is derived from an EMBL/GenBank/DDBJ whole genome shotgun (WGS) entry which is preliminary data.</text>
</comment>
<sequence length="269" mass="28142">MVSVHPYDASARSPRALRRVPEVTLAFWVLKALSTALGESTSDWAVQTLGPVPAVLAGFVVFVVALGVQLRTGRYRPVVYWAAVAAVGVFGTMCADVVHVGLGVPYAVSSTAYLLVLAGVLVAWHRVEGTLDVHDVTTLRRELFYWATVVATFATGTAVGDLVASTGVGYGGAIVLFAVLLVVPAIGYRYLSWNAVAAFWTAYVLTRPLGASVADWAGKPRPDGGVGIGQGLVTLVLLAAIVVGVAVHARRSPETRPAPRVVRTGVGAP</sequence>
<accession>A0A2M8WUU6</accession>
<evidence type="ECO:0000256" key="1">
    <source>
        <dbReference type="SAM" id="Phobius"/>
    </source>
</evidence>
<dbReference type="Pfam" id="PF03988">
    <property type="entry name" value="DUF347"/>
    <property type="match status" value="4"/>
</dbReference>
<feature type="transmembrane region" description="Helical" evidence="1">
    <location>
        <begin position="195"/>
        <end position="214"/>
    </location>
</feature>
<feature type="transmembrane region" description="Helical" evidence="1">
    <location>
        <begin position="144"/>
        <end position="164"/>
    </location>
</feature>
<feature type="transmembrane region" description="Helical" evidence="1">
    <location>
        <begin position="170"/>
        <end position="188"/>
    </location>
</feature>
<organism evidence="2 3">
    <name type="scientific">Luteimicrobium subarcticum</name>
    <dbReference type="NCBI Taxonomy" id="620910"/>
    <lineage>
        <taxon>Bacteria</taxon>
        <taxon>Bacillati</taxon>
        <taxon>Actinomycetota</taxon>
        <taxon>Actinomycetes</taxon>
        <taxon>Micrococcales</taxon>
        <taxon>Luteimicrobium</taxon>
    </lineage>
</organism>
<keyword evidence="3" id="KW-1185">Reference proteome</keyword>
<dbReference type="Proteomes" id="UP000231586">
    <property type="component" value="Unassembled WGS sequence"/>
</dbReference>
<keyword evidence="1" id="KW-0812">Transmembrane</keyword>
<evidence type="ECO:0000313" key="2">
    <source>
        <dbReference type="EMBL" id="PJI94705.1"/>
    </source>
</evidence>
<proteinExistence type="predicted"/>
<reference evidence="2 3" key="1">
    <citation type="submission" date="2017-11" db="EMBL/GenBank/DDBJ databases">
        <title>Genomic Encyclopedia of Archaeal and Bacterial Type Strains, Phase II (KMG-II): From Individual Species to Whole Genera.</title>
        <authorList>
            <person name="Goeker M."/>
        </authorList>
    </citation>
    <scope>NUCLEOTIDE SEQUENCE [LARGE SCALE GENOMIC DNA]</scope>
    <source>
        <strain evidence="2 3">DSM 22413</strain>
    </source>
</reference>
<feature type="transmembrane region" description="Helical" evidence="1">
    <location>
        <begin position="104"/>
        <end position="124"/>
    </location>
</feature>